<comment type="subcellular location">
    <subcellularLocation>
        <location evidence="1 9">Cell inner membrane</location>
        <topology evidence="1 9">Multi-pass membrane protein</topology>
    </subcellularLocation>
</comment>
<feature type="transmembrane region" description="Helical" evidence="9">
    <location>
        <begin position="54"/>
        <end position="71"/>
    </location>
</feature>
<evidence type="ECO:0000256" key="6">
    <source>
        <dbReference type="ARBA" id="ARBA00022989"/>
    </source>
</evidence>
<keyword evidence="12" id="KW-1185">Reference proteome</keyword>
<keyword evidence="5 9" id="KW-0812">Transmembrane</keyword>
<feature type="transmembrane region" description="Helical" evidence="9">
    <location>
        <begin position="92"/>
        <end position="114"/>
    </location>
</feature>
<evidence type="ECO:0000256" key="5">
    <source>
        <dbReference type="ARBA" id="ARBA00022692"/>
    </source>
</evidence>
<protein>
    <recommendedName>
        <fullName evidence="9">TRAP transporter small permease protein</fullName>
    </recommendedName>
</protein>
<comment type="function">
    <text evidence="9">Part of the tripartite ATP-independent periplasmic (TRAP) transport system.</text>
</comment>
<reference evidence="11 12" key="1">
    <citation type="journal article" date="2014" name="Int. J. Syst. Evol. Microbiol.">
        <title>Complete genome sequence of Corynebacterium casei LMG S-19264T (=DSM 44701T), isolated from a smear-ripened cheese.</title>
        <authorList>
            <consortium name="US DOE Joint Genome Institute (JGI-PGF)"/>
            <person name="Walter F."/>
            <person name="Albersmeier A."/>
            <person name="Kalinowski J."/>
            <person name="Ruckert C."/>
        </authorList>
    </citation>
    <scope>NUCLEOTIDE SEQUENCE [LARGE SCALE GENOMIC DNA]</scope>
    <source>
        <strain evidence="11 12">CGMCC 1.15896</strain>
    </source>
</reference>
<evidence type="ECO:0000256" key="1">
    <source>
        <dbReference type="ARBA" id="ARBA00004429"/>
    </source>
</evidence>
<name>A0A916RG30_9HYPH</name>
<dbReference type="Pfam" id="PF04290">
    <property type="entry name" value="DctQ"/>
    <property type="match status" value="1"/>
</dbReference>
<dbReference type="RefSeq" id="WP_127071079.1">
    <property type="nucleotide sequence ID" value="NZ_BMKB01000003.1"/>
</dbReference>
<dbReference type="PANTHER" id="PTHR35011:SF4">
    <property type="entry name" value="SLL1102 PROTEIN"/>
    <property type="match status" value="1"/>
</dbReference>
<evidence type="ECO:0000259" key="10">
    <source>
        <dbReference type="Pfam" id="PF04290"/>
    </source>
</evidence>
<accession>A0A916RG30</accession>
<evidence type="ECO:0000313" key="12">
    <source>
        <dbReference type="Proteomes" id="UP000596977"/>
    </source>
</evidence>
<dbReference type="GO" id="GO:0022857">
    <property type="term" value="F:transmembrane transporter activity"/>
    <property type="evidence" value="ECO:0007669"/>
    <property type="project" value="UniProtKB-UniRule"/>
</dbReference>
<dbReference type="AlphaFoldDB" id="A0A916RG30"/>
<comment type="similarity">
    <text evidence="8 9">Belongs to the TRAP transporter small permease family.</text>
</comment>
<dbReference type="OrthoDB" id="9794346at2"/>
<dbReference type="EMBL" id="BMKB01000003">
    <property type="protein sequence ID" value="GGA52456.1"/>
    <property type="molecule type" value="Genomic_DNA"/>
</dbReference>
<feature type="transmembrane region" description="Helical" evidence="9">
    <location>
        <begin position="134"/>
        <end position="151"/>
    </location>
</feature>
<evidence type="ECO:0000256" key="7">
    <source>
        <dbReference type="ARBA" id="ARBA00023136"/>
    </source>
</evidence>
<evidence type="ECO:0000256" key="8">
    <source>
        <dbReference type="ARBA" id="ARBA00038436"/>
    </source>
</evidence>
<dbReference type="Proteomes" id="UP000596977">
    <property type="component" value="Unassembled WGS sequence"/>
</dbReference>
<dbReference type="InterPro" id="IPR055348">
    <property type="entry name" value="DctQ"/>
</dbReference>
<dbReference type="InterPro" id="IPR007387">
    <property type="entry name" value="TRAP_DctQ"/>
</dbReference>
<comment type="subunit">
    <text evidence="9">The complex comprises the extracytoplasmic solute receptor protein and the two transmembrane proteins.</text>
</comment>
<proteinExistence type="inferred from homology"/>
<keyword evidence="6 9" id="KW-1133">Transmembrane helix</keyword>
<keyword evidence="4 9" id="KW-0997">Cell inner membrane</keyword>
<evidence type="ECO:0000256" key="9">
    <source>
        <dbReference type="RuleBase" id="RU369079"/>
    </source>
</evidence>
<feature type="domain" description="Tripartite ATP-independent periplasmic transporters DctQ component" evidence="10">
    <location>
        <begin position="31"/>
        <end position="161"/>
    </location>
</feature>
<evidence type="ECO:0000313" key="11">
    <source>
        <dbReference type="EMBL" id="GGA52456.1"/>
    </source>
</evidence>
<keyword evidence="2 9" id="KW-0813">Transport</keyword>
<evidence type="ECO:0000256" key="4">
    <source>
        <dbReference type="ARBA" id="ARBA00022519"/>
    </source>
</evidence>
<dbReference type="PANTHER" id="PTHR35011">
    <property type="entry name" value="2,3-DIKETO-L-GULONATE TRAP TRANSPORTER SMALL PERMEASE PROTEIN YIAM"/>
    <property type="match status" value="1"/>
</dbReference>
<comment type="caution">
    <text evidence="11">The sequence shown here is derived from an EMBL/GenBank/DDBJ whole genome shotgun (WGS) entry which is preliminary data.</text>
</comment>
<keyword evidence="3" id="KW-1003">Cell membrane</keyword>
<dbReference type="GO" id="GO:0005886">
    <property type="term" value="C:plasma membrane"/>
    <property type="evidence" value="ECO:0007669"/>
    <property type="project" value="UniProtKB-SubCell"/>
</dbReference>
<gene>
    <name evidence="11" type="ORF">GCM10011499_23160</name>
</gene>
<feature type="transmembrane region" description="Helical" evidence="9">
    <location>
        <begin position="12"/>
        <end position="34"/>
    </location>
</feature>
<evidence type="ECO:0000256" key="3">
    <source>
        <dbReference type="ARBA" id="ARBA00022475"/>
    </source>
</evidence>
<sequence>MLKAVRGFVRTVDAINAFVGKFAMYLLFVLAAILLYATGSRLFLGVPINWSLEMSQFVLSAYYLLGGAYSVQMGSHVRMDLFYSRWTPKSRAAIDAFTIIFVIIYLVLLLRGAISSTEYSITYNQRNYTSWAPVLWPIKVIMTTGIFLMLLQMISQFIKDIALASGKPLT</sequence>
<evidence type="ECO:0000256" key="2">
    <source>
        <dbReference type="ARBA" id="ARBA00022448"/>
    </source>
</evidence>
<organism evidence="11 12">
    <name type="scientific">Pelagibacterium lentulum</name>
    <dbReference type="NCBI Taxonomy" id="2029865"/>
    <lineage>
        <taxon>Bacteria</taxon>
        <taxon>Pseudomonadati</taxon>
        <taxon>Pseudomonadota</taxon>
        <taxon>Alphaproteobacteria</taxon>
        <taxon>Hyphomicrobiales</taxon>
        <taxon>Devosiaceae</taxon>
        <taxon>Pelagibacterium</taxon>
    </lineage>
</organism>
<keyword evidence="7 9" id="KW-0472">Membrane</keyword>